<feature type="region of interest" description="Disordered" evidence="1">
    <location>
        <begin position="150"/>
        <end position="171"/>
    </location>
</feature>
<feature type="compositionally biased region" description="Low complexity" evidence="1">
    <location>
        <begin position="105"/>
        <end position="123"/>
    </location>
</feature>
<feature type="region of interest" description="Disordered" evidence="1">
    <location>
        <begin position="225"/>
        <end position="267"/>
    </location>
</feature>
<dbReference type="VEuPathDB" id="FungiDB:VP01_432g10"/>
<evidence type="ECO:0000256" key="1">
    <source>
        <dbReference type="SAM" id="MobiDB-lite"/>
    </source>
</evidence>
<dbReference type="PANTHER" id="PTHR31684:SF2">
    <property type="entry name" value="COILED-COIL DOMAIN-CONTAINING PROTEIN 43"/>
    <property type="match status" value="1"/>
</dbReference>
<dbReference type="EMBL" id="LAVV01009424">
    <property type="protein sequence ID" value="KNZ50610.1"/>
    <property type="molecule type" value="Genomic_DNA"/>
</dbReference>
<reference evidence="2 3" key="1">
    <citation type="submission" date="2015-08" db="EMBL/GenBank/DDBJ databases">
        <title>Next Generation Sequencing and Analysis of the Genome of Puccinia sorghi L Schw, the Causal Agent of Maize Common Rust.</title>
        <authorList>
            <person name="Rochi L."/>
            <person name="Burguener G."/>
            <person name="Darino M."/>
            <person name="Turjanski A."/>
            <person name="Kreff E."/>
            <person name="Dieguez M.J."/>
            <person name="Sacco F."/>
        </authorList>
    </citation>
    <scope>NUCLEOTIDE SEQUENCE [LARGE SCALE GENOMIC DNA]</scope>
    <source>
        <strain evidence="2 3">RO10H11247</strain>
    </source>
</reference>
<accession>A0A0L6URZ4</accession>
<name>A0A0L6URZ4_9BASI</name>
<evidence type="ECO:0000313" key="2">
    <source>
        <dbReference type="EMBL" id="KNZ50610.1"/>
    </source>
</evidence>
<feature type="region of interest" description="Disordered" evidence="1">
    <location>
        <begin position="97"/>
        <end position="133"/>
    </location>
</feature>
<proteinExistence type="predicted"/>
<evidence type="ECO:0000313" key="3">
    <source>
        <dbReference type="Proteomes" id="UP000037035"/>
    </source>
</evidence>
<feature type="compositionally biased region" description="Basic and acidic residues" evidence="1">
    <location>
        <begin position="225"/>
        <end position="258"/>
    </location>
</feature>
<gene>
    <name evidence="2" type="ORF">VP01_432g10</name>
</gene>
<sequence>MKKFIHKAIRISTCPIKTTMEYIADLLSDLEISKDEKQETIQGILDLHLDLSSAPPPSSSNRAPGCPISSQNHLTSPRTMEELVKDLIEQADLYLSTREEEDGQSNSSGSGRKSSSSRASSISREIEEEERMKELERRKAIVNNYGKVEEDLPPLKSQGVDRSLADDNDDEVSTDLLNEELKRLDMKKRHRKKVESKKYTNTDELLLRPNLNAKIVEHEEKLKKQELSSKARAKIEKDKADLNKQKENQLKKKMDARAKAKKLERRA</sequence>
<dbReference type="AlphaFoldDB" id="A0A0L6URZ4"/>
<feature type="region of interest" description="Disordered" evidence="1">
    <location>
        <begin position="52"/>
        <end position="76"/>
    </location>
</feature>
<protein>
    <submittedName>
        <fullName evidence="2">Uncharacterized protein</fullName>
    </submittedName>
</protein>
<comment type="caution">
    <text evidence="2">The sequence shown here is derived from an EMBL/GenBank/DDBJ whole genome shotgun (WGS) entry which is preliminary data.</text>
</comment>
<keyword evidence="3" id="KW-1185">Reference proteome</keyword>
<dbReference type="Proteomes" id="UP000037035">
    <property type="component" value="Unassembled WGS sequence"/>
</dbReference>
<organism evidence="2 3">
    <name type="scientific">Puccinia sorghi</name>
    <dbReference type="NCBI Taxonomy" id="27349"/>
    <lineage>
        <taxon>Eukaryota</taxon>
        <taxon>Fungi</taxon>
        <taxon>Dikarya</taxon>
        <taxon>Basidiomycota</taxon>
        <taxon>Pucciniomycotina</taxon>
        <taxon>Pucciniomycetes</taxon>
        <taxon>Pucciniales</taxon>
        <taxon>Pucciniaceae</taxon>
        <taxon>Puccinia</taxon>
    </lineage>
</organism>
<dbReference type="PANTHER" id="PTHR31684">
    <property type="entry name" value="COILED-COIL DOMAIN-CONTAINING PROTEIN 43"/>
    <property type="match status" value="1"/>
</dbReference>
<dbReference type="InterPro" id="IPR037666">
    <property type="entry name" value="CCDC43"/>
</dbReference>
<dbReference type="OrthoDB" id="2507319at2759"/>